<evidence type="ECO:0000313" key="1">
    <source>
        <dbReference type="EMBL" id="GAH90616.1"/>
    </source>
</evidence>
<protein>
    <recommendedName>
        <fullName evidence="2">DUF192 domain-containing protein</fullName>
    </recommendedName>
</protein>
<name>X1J7C3_9ZZZZ</name>
<organism evidence="1">
    <name type="scientific">marine sediment metagenome</name>
    <dbReference type="NCBI Taxonomy" id="412755"/>
    <lineage>
        <taxon>unclassified sequences</taxon>
        <taxon>metagenomes</taxon>
        <taxon>ecological metagenomes</taxon>
    </lineage>
</organism>
<dbReference type="InterPro" id="IPR003795">
    <property type="entry name" value="DUF192"/>
</dbReference>
<proteinExistence type="predicted"/>
<dbReference type="InterPro" id="IPR038695">
    <property type="entry name" value="Saro_0823-like_sf"/>
</dbReference>
<sequence>MTRKRAQRRDSPLRVVNLTRQQTLVTGGQVANAFWSRLRGLIGSEPLAPGEGLLIVPCKAIHTHFMRFPIDVLYVDAGKEVVGIGHALPPWRFGRLYHRSRFVLELPAGAANNTDTQVGDRLQIKGYEVSCGSLASTR</sequence>
<dbReference type="Pfam" id="PF02643">
    <property type="entry name" value="DUF192"/>
    <property type="match status" value="1"/>
</dbReference>
<dbReference type="AlphaFoldDB" id="X1J7C3"/>
<dbReference type="PANTHER" id="PTHR37953:SF1">
    <property type="entry name" value="UPF0127 PROTEIN MJ1496"/>
    <property type="match status" value="1"/>
</dbReference>
<gene>
    <name evidence="1" type="ORF">S06H3_05961</name>
</gene>
<comment type="caution">
    <text evidence="1">The sequence shown here is derived from an EMBL/GenBank/DDBJ whole genome shotgun (WGS) entry which is preliminary data.</text>
</comment>
<evidence type="ECO:0008006" key="2">
    <source>
        <dbReference type="Google" id="ProtNLM"/>
    </source>
</evidence>
<dbReference type="PANTHER" id="PTHR37953">
    <property type="entry name" value="UPF0127 PROTEIN MJ1496"/>
    <property type="match status" value="1"/>
</dbReference>
<reference evidence="1" key="1">
    <citation type="journal article" date="2014" name="Front. Microbiol.">
        <title>High frequency of phylogenetically diverse reductive dehalogenase-homologous genes in deep subseafloor sedimentary metagenomes.</title>
        <authorList>
            <person name="Kawai M."/>
            <person name="Futagami T."/>
            <person name="Toyoda A."/>
            <person name="Takaki Y."/>
            <person name="Nishi S."/>
            <person name="Hori S."/>
            <person name="Arai W."/>
            <person name="Tsubouchi T."/>
            <person name="Morono Y."/>
            <person name="Uchiyama I."/>
            <person name="Ito T."/>
            <person name="Fujiyama A."/>
            <person name="Inagaki F."/>
            <person name="Takami H."/>
        </authorList>
    </citation>
    <scope>NUCLEOTIDE SEQUENCE</scope>
    <source>
        <strain evidence="1">Expedition CK06-06</strain>
    </source>
</reference>
<dbReference type="EMBL" id="BARV01002263">
    <property type="protein sequence ID" value="GAH90616.1"/>
    <property type="molecule type" value="Genomic_DNA"/>
</dbReference>
<accession>X1J7C3</accession>
<dbReference type="Gene3D" id="2.60.120.1140">
    <property type="entry name" value="Protein of unknown function DUF192"/>
    <property type="match status" value="1"/>
</dbReference>